<dbReference type="InterPro" id="IPR045851">
    <property type="entry name" value="AMP-bd_C_sf"/>
</dbReference>
<dbReference type="Gene3D" id="3.30.300.30">
    <property type="match status" value="1"/>
</dbReference>
<organism evidence="6">
    <name type="scientific">mine drainage metagenome</name>
    <dbReference type="NCBI Taxonomy" id="410659"/>
    <lineage>
        <taxon>unclassified sequences</taxon>
        <taxon>metagenomes</taxon>
        <taxon>ecological metagenomes</taxon>
    </lineage>
</organism>
<proteinExistence type="inferred from homology"/>
<keyword evidence="4" id="KW-0067">ATP-binding</keyword>
<protein>
    <submittedName>
        <fullName evidence="6">Solute carrier family 27 (Fatty acid transporter), member</fullName>
    </submittedName>
</protein>
<feature type="non-terminal residue" evidence="6">
    <location>
        <position position="1"/>
    </location>
</feature>
<dbReference type="FunFam" id="3.30.300.30:FF:000002">
    <property type="entry name" value="Long-chain fatty acid transport protein 1"/>
    <property type="match status" value="1"/>
</dbReference>
<dbReference type="AlphaFoldDB" id="T0ZPM8"/>
<dbReference type="EMBL" id="AUZY01012035">
    <property type="protein sequence ID" value="EQD31755.1"/>
    <property type="molecule type" value="Genomic_DNA"/>
</dbReference>
<dbReference type="Pfam" id="PF13193">
    <property type="entry name" value="AMP-binding_C"/>
    <property type="match status" value="1"/>
</dbReference>
<evidence type="ECO:0000259" key="5">
    <source>
        <dbReference type="Pfam" id="PF13193"/>
    </source>
</evidence>
<dbReference type="PANTHER" id="PTHR43107">
    <property type="entry name" value="LONG-CHAIN FATTY ACID TRANSPORT PROTEIN"/>
    <property type="match status" value="1"/>
</dbReference>
<dbReference type="GO" id="GO:0004467">
    <property type="term" value="F:long-chain fatty acid-CoA ligase activity"/>
    <property type="evidence" value="ECO:0007669"/>
    <property type="project" value="TreeGrafter"/>
</dbReference>
<accession>T0ZPM8</accession>
<dbReference type="SUPFAM" id="SSF56801">
    <property type="entry name" value="Acetyl-CoA synthetase-like"/>
    <property type="match status" value="1"/>
</dbReference>
<reference evidence="6" key="2">
    <citation type="journal article" date="2014" name="ISME J.">
        <title>Microbial stratification in low pH oxic and suboxic macroscopic growths along an acid mine drainage.</title>
        <authorList>
            <person name="Mendez-Garcia C."/>
            <person name="Mesa V."/>
            <person name="Sprenger R.R."/>
            <person name="Richter M."/>
            <person name="Diez M.S."/>
            <person name="Solano J."/>
            <person name="Bargiela R."/>
            <person name="Golyshina O.V."/>
            <person name="Manteca A."/>
            <person name="Ramos J.L."/>
            <person name="Gallego J.R."/>
            <person name="Llorente I."/>
            <person name="Martins Dos Santos V.A."/>
            <person name="Jensen O.N."/>
            <person name="Pelaez A.I."/>
            <person name="Sanchez J."/>
            <person name="Ferrer M."/>
        </authorList>
    </citation>
    <scope>NUCLEOTIDE SEQUENCE</scope>
</reference>
<reference evidence="6" key="1">
    <citation type="submission" date="2013-08" db="EMBL/GenBank/DDBJ databases">
        <authorList>
            <person name="Mendez C."/>
            <person name="Richter M."/>
            <person name="Ferrer M."/>
            <person name="Sanchez J."/>
        </authorList>
    </citation>
    <scope>NUCLEOTIDE SEQUENCE</scope>
</reference>
<keyword evidence="2" id="KW-0436">Ligase</keyword>
<evidence type="ECO:0000256" key="2">
    <source>
        <dbReference type="ARBA" id="ARBA00022598"/>
    </source>
</evidence>
<dbReference type="InterPro" id="IPR025110">
    <property type="entry name" value="AMP-bd_C"/>
</dbReference>
<evidence type="ECO:0000256" key="3">
    <source>
        <dbReference type="ARBA" id="ARBA00022741"/>
    </source>
</evidence>
<dbReference type="GO" id="GO:0005324">
    <property type="term" value="F:long-chain fatty acid transmembrane transporter activity"/>
    <property type="evidence" value="ECO:0007669"/>
    <property type="project" value="TreeGrafter"/>
</dbReference>
<evidence type="ECO:0000256" key="4">
    <source>
        <dbReference type="ARBA" id="ARBA00022840"/>
    </source>
</evidence>
<comment type="similarity">
    <text evidence="1">Belongs to the ATP-dependent AMP-binding enzyme family.</text>
</comment>
<evidence type="ECO:0000313" key="6">
    <source>
        <dbReference type="EMBL" id="EQD31755.1"/>
    </source>
</evidence>
<gene>
    <name evidence="6" type="ORF">B1B_18010</name>
</gene>
<sequence>RWKGENVSTTEVASILTKCRGVVDAAVYGVSVPGAEGRAGMAALVVDGTFDLTFFRQEIATHLPGYARPLFLRIVPALNRTGTFKLQTQALAAQGYDPTQTTDAIFVDCRTEGGYVPLDAARYERLRTGQQGVQGTS</sequence>
<dbReference type="GO" id="GO:0044539">
    <property type="term" value="P:long-chain fatty acid import into cell"/>
    <property type="evidence" value="ECO:0007669"/>
    <property type="project" value="TreeGrafter"/>
</dbReference>
<dbReference type="PANTHER" id="PTHR43107:SF15">
    <property type="entry name" value="FATTY ACID TRANSPORT PROTEIN 3, ISOFORM A"/>
    <property type="match status" value="1"/>
</dbReference>
<comment type="caution">
    <text evidence="6">The sequence shown here is derived from an EMBL/GenBank/DDBJ whole genome shotgun (WGS) entry which is preliminary data.</text>
</comment>
<keyword evidence="3" id="KW-0547">Nucleotide-binding</keyword>
<name>T0ZPM8_9ZZZZ</name>
<dbReference type="GO" id="GO:0005524">
    <property type="term" value="F:ATP binding"/>
    <property type="evidence" value="ECO:0007669"/>
    <property type="project" value="UniProtKB-KW"/>
</dbReference>
<feature type="domain" description="AMP-binding enzyme C-terminal" evidence="5">
    <location>
        <begin position="11"/>
        <end position="85"/>
    </location>
</feature>
<evidence type="ECO:0000256" key="1">
    <source>
        <dbReference type="ARBA" id="ARBA00006432"/>
    </source>
</evidence>
<dbReference type="GO" id="GO:0005886">
    <property type="term" value="C:plasma membrane"/>
    <property type="evidence" value="ECO:0007669"/>
    <property type="project" value="TreeGrafter"/>
</dbReference>